<proteinExistence type="predicted"/>
<organism evidence="1 2">
    <name type="scientific">Lacipirellula parvula</name>
    <dbReference type="NCBI Taxonomy" id="2650471"/>
    <lineage>
        <taxon>Bacteria</taxon>
        <taxon>Pseudomonadati</taxon>
        <taxon>Planctomycetota</taxon>
        <taxon>Planctomycetia</taxon>
        <taxon>Pirellulales</taxon>
        <taxon>Lacipirellulaceae</taxon>
        <taxon>Lacipirellula</taxon>
    </lineage>
</organism>
<accession>A0A5K7XJU6</accession>
<gene>
    <name evidence="1" type="ORF">PLANPX_6019</name>
</gene>
<reference evidence="2" key="1">
    <citation type="submission" date="2019-10" db="EMBL/GenBank/DDBJ databases">
        <title>Lacipirellula parvula gen. nov., sp. nov., representing a lineage of planctomycetes widespread in freshwater anoxic habitats, and description of the family Lacipirellulaceae.</title>
        <authorList>
            <person name="Dedysh S.N."/>
            <person name="Kulichevskaya I.S."/>
            <person name="Beletsky A.V."/>
            <person name="Rakitin A.L."/>
            <person name="Mardanov A.V."/>
            <person name="Ivanova A.A."/>
            <person name="Saltykova V.X."/>
            <person name="Rijpstra W.I.C."/>
            <person name="Sinninghe Damste J.S."/>
            <person name="Ravin N.V."/>
        </authorList>
    </citation>
    <scope>NUCLEOTIDE SEQUENCE [LARGE SCALE GENOMIC DNA]</scope>
    <source>
        <strain evidence="2">PX69</strain>
    </source>
</reference>
<evidence type="ECO:0000313" key="1">
    <source>
        <dbReference type="EMBL" id="BBO36407.1"/>
    </source>
</evidence>
<keyword evidence="2" id="KW-1185">Reference proteome</keyword>
<dbReference type="KEGG" id="lpav:PLANPX_6019"/>
<name>A0A5K7XJU6_9BACT</name>
<dbReference type="EMBL" id="AP021861">
    <property type="protein sequence ID" value="BBO36407.1"/>
    <property type="molecule type" value="Genomic_DNA"/>
</dbReference>
<dbReference type="Proteomes" id="UP000326837">
    <property type="component" value="Chromosome"/>
</dbReference>
<dbReference type="AlphaFoldDB" id="A0A5K7XJU6"/>
<protein>
    <submittedName>
        <fullName evidence="1">Uncharacterized protein</fullName>
    </submittedName>
</protein>
<evidence type="ECO:0000313" key="2">
    <source>
        <dbReference type="Proteomes" id="UP000326837"/>
    </source>
</evidence>
<sequence>MPLFFLMTDDARASSASRLERVSAKRGVRLAGPFVGM</sequence>